<dbReference type="EMBL" id="JAGSXH010000047">
    <property type="protein sequence ID" value="MBS2964311.1"/>
    <property type="molecule type" value="Genomic_DNA"/>
</dbReference>
<keyword evidence="2" id="KW-0378">Hydrolase</keyword>
<dbReference type="InterPro" id="IPR008538">
    <property type="entry name" value="Uma2"/>
</dbReference>
<keyword evidence="2" id="KW-0255">Endonuclease</keyword>
<evidence type="ECO:0000313" key="2">
    <source>
        <dbReference type="EMBL" id="MBS2964311.1"/>
    </source>
</evidence>
<dbReference type="Proteomes" id="UP000677913">
    <property type="component" value="Unassembled WGS sequence"/>
</dbReference>
<dbReference type="InterPro" id="IPR011335">
    <property type="entry name" value="Restrct_endonuc-II-like"/>
</dbReference>
<dbReference type="CDD" id="cd06260">
    <property type="entry name" value="DUF820-like"/>
    <property type="match status" value="1"/>
</dbReference>
<feature type="domain" description="Putative restriction endonuclease" evidence="1">
    <location>
        <begin position="17"/>
        <end position="140"/>
    </location>
</feature>
<proteinExistence type="predicted"/>
<dbReference type="Gene3D" id="3.90.1570.10">
    <property type="entry name" value="tt1808, chain A"/>
    <property type="match status" value="1"/>
</dbReference>
<evidence type="ECO:0000259" key="1">
    <source>
        <dbReference type="Pfam" id="PF05685"/>
    </source>
</evidence>
<organism evidence="2 3">
    <name type="scientific">Actinocrinis puniceicyclus</name>
    <dbReference type="NCBI Taxonomy" id="977794"/>
    <lineage>
        <taxon>Bacteria</taxon>
        <taxon>Bacillati</taxon>
        <taxon>Actinomycetota</taxon>
        <taxon>Actinomycetes</taxon>
        <taxon>Catenulisporales</taxon>
        <taxon>Actinospicaceae</taxon>
        <taxon>Actinocrinis</taxon>
    </lineage>
</organism>
<keyword evidence="2" id="KW-0540">Nuclease</keyword>
<keyword evidence="3" id="KW-1185">Reference proteome</keyword>
<name>A0A8J8BDM2_9ACTN</name>
<dbReference type="RefSeq" id="WP_211468673.1">
    <property type="nucleotide sequence ID" value="NZ_JAGSXH010000047.1"/>
</dbReference>
<dbReference type="SUPFAM" id="SSF52980">
    <property type="entry name" value="Restriction endonuclease-like"/>
    <property type="match status" value="1"/>
</dbReference>
<dbReference type="Pfam" id="PF05685">
    <property type="entry name" value="Uma2"/>
    <property type="match status" value="1"/>
</dbReference>
<dbReference type="InterPro" id="IPR012296">
    <property type="entry name" value="Nuclease_put_TT1808"/>
</dbReference>
<evidence type="ECO:0000313" key="3">
    <source>
        <dbReference type="Proteomes" id="UP000677913"/>
    </source>
</evidence>
<protein>
    <submittedName>
        <fullName evidence="2">Uma2 family endonuclease</fullName>
    </submittedName>
</protein>
<gene>
    <name evidence="2" type="ORF">KGA66_14720</name>
</gene>
<reference evidence="2" key="1">
    <citation type="submission" date="2021-04" db="EMBL/GenBank/DDBJ databases">
        <title>Genome based classification of Actinospica acidithermotolerans sp. nov., an actinobacterium isolated from an Indonesian hot spring.</title>
        <authorList>
            <person name="Kusuma A.B."/>
            <person name="Putra K.E."/>
            <person name="Nafisah S."/>
            <person name="Loh J."/>
            <person name="Nouioui I."/>
            <person name="Goodfellow M."/>
        </authorList>
    </citation>
    <scope>NUCLEOTIDE SEQUENCE</scope>
    <source>
        <strain evidence="2">DSM 45618</strain>
    </source>
</reference>
<dbReference type="GO" id="GO:0004519">
    <property type="term" value="F:endonuclease activity"/>
    <property type="evidence" value="ECO:0007669"/>
    <property type="project" value="UniProtKB-KW"/>
</dbReference>
<sequence length="189" mass="21054">MSLTTDLLNKVIEEVLPDTVRAEIIDGELIVNAATPFNRHAFAVSHLRDAIGLVPGLIALEMTTVFLPATDEEFIPDLAYYRYDELDPDVWLNPASALVMAVEVVSGKDNGNAARRDREDKARGYAASGVPLYLLIDKPRKMALLQSTPRYVPDAKASRYSVTIRTSYGELLELPEPFNRTIDTSIFER</sequence>
<comment type="caution">
    <text evidence="2">The sequence shown here is derived from an EMBL/GenBank/DDBJ whole genome shotgun (WGS) entry which is preliminary data.</text>
</comment>
<dbReference type="PANTHER" id="PTHR35400:SF3">
    <property type="entry name" value="SLL1072 PROTEIN"/>
    <property type="match status" value="1"/>
</dbReference>
<dbReference type="AlphaFoldDB" id="A0A8J8BDM2"/>
<accession>A0A8J8BDM2</accession>
<dbReference type="PANTHER" id="PTHR35400">
    <property type="entry name" value="SLR1083 PROTEIN"/>
    <property type="match status" value="1"/>
</dbReference>